<dbReference type="InterPro" id="IPR029044">
    <property type="entry name" value="Nucleotide-diphossugar_trans"/>
</dbReference>
<dbReference type="Pfam" id="PF12804">
    <property type="entry name" value="NTP_transf_3"/>
    <property type="match status" value="1"/>
</dbReference>
<organism evidence="3 4">
    <name type="scientific">Allosphingosinicella ginsenosidimutans</name>
    <dbReference type="NCBI Taxonomy" id="1176539"/>
    <lineage>
        <taxon>Bacteria</taxon>
        <taxon>Pseudomonadati</taxon>
        <taxon>Pseudomonadota</taxon>
        <taxon>Alphaproteobacteria</taxon>
        <taxon>Sphingomonadales</taxon>
        <taxon>Sphingomonadaceae</taxon>
        <taxon>Allosphingosinicella</taxon>
    </lineage>
</organism>
<comment type="caution">
    <text evidence="3">The sequence shown here is derived from an EMBL/GenBank/DDBJ whole genome shotgun (WGS) entry which is preliminary data.</text>
</comment>
<evidence type="ECO:0000259" key="2">
    <source>
        <dbReference type="Pfam" id="PF12804"/>
    </source>
</evidence>
<feature type="domain" description="MobA-like NTP transferase" evidence="2">
    <location>
        <begin position="55"/>
        <end position="180"/>
    </location>
</feature>
<sequence length="294" mass="31293">MLVSSIRAACPRGCAGARAAWRNDDPGGSRRVTDTQSWTAIVMAGERPGGDPLAAHFGVPAKALLPVLGVPMIGRVVRTLLDCPSADRVLILAQQPDRLMAGELAWMAADPRVSAHASAGGLADAIDAVAGSDAAPFPILVTTADHPLLTVPMVEAFLRGSAGADVAFGAVERRVMLAAYPENRRTWQEFKGAAYTGANLFALTGERSLAALDLYRRIEADRKHPLKLLRHFGLGLALRVATRTIPLQQALDRVGRRIGVTVRLVELPDAEAGIDVDKVSDHAEVEAILRARRG</sequence>
<evidence type="ECO:0000313" key="4">
    <source>
        <dbReference type="Proteomes" id="UP000321249"/>
    </source>
</evidence>
<dbReference type="OrthoDB" id="159246at2"/>
<proteinExistence type="predicted"/>
<dbReference type="SUPFAM" id="SSF53448">
    <property type="entry name" value="Nucleotide-diphospho-sugar transferases"/>
    <property type="match status" value="1"/>
</dbReference>
<dbReference type="AlphaFoldDB" id="A0A5C6TWU3"/>
<dbReference type="Gene3D" id="3.90.550.10">
    <property type="entry name" value="Spore Coat Polysaccharide Biosynthesis Protein SpsA, Chain A"/>
    <property type="match status" value="1"/>
</dbReference>
<reference evidence="3 4" key="1">
    <citation type="journal article" date="2015" name="J. Microbiol.">
        <title>Sphingosinicella ginsenosidimutans sp. nov., with ginsenoside converting activity.</title>
        <authorList>
            <person name="Kim J.K."/>
            <person name="Kang M.S."/>
            <person name="Park S.C."/>
            <person name="Kim K.M."/>
            <person name="Choi K."/>
            <person name="Yoon M.H."/>
            <person name="Im W.T."/>
        </authorList>
    </citation>
    <scope>NUCLEOTIDE SEQUENCE [LARGE SCALE GENOMIC DNA]</scope>
    <source>
        <strain evidence="3 4">BS-11</strain>
    </source>
</reference>
<name>A0A5C6TWU3_9SPHN</name>
<dbReference type="InterPro" id="IPR025877">
    <property type="entry name" value="MobA-like_NTP_Trfase"/>
</dbReference>
<evidence type="ECO:0000313" key="3">
    <source>
        <dbReference type="EMBL" id="TXC64894.1"/>
    </source>
</evidence>
<keyword evidence="1" id="KW-0460">Magnesium</keyword>
<evidence type="ECO:0000256" key="1">
    <source>
        <dbReference type="ARBA" id="ARBA00022842"/>
    </source>
</evidence>
<keyword evidence="4" id="KW-1185">Reference proteome</keyword>
<protein>
    <recommendedName>
        <fullName evidence="2">MobA-like NTP transferase domain-containing protein</fullName>
    </recommendedName>
</protein>
<gene>
    <name evidence="3" type="ORF">FRZ32_03695</name>
</gene>
<dbReference type="EMBL" id="VOQQ01000001">
    <property type="protein sequence ID" value="TXC64894.1"/>
    <property type="molecule type" value="Genomic_DNA"/>
</dbReference>
<dbReference type="Proteomes" id="UP000321249">
    <property type="component" value="Unassembled WGS sequence"/>
</dbReference>
<dbReference type="GO" id="GO:0016779">
    <property type="term" value="F:nucleotidyltransferase activity"/>
    <property type="evidence" value="ECO:0007669"/>
    <property type="project" value="UniProtKB-ARBA"/>
</dbReference>
<accession>A0A5C6TWU3</accession>